<feature type="compositionally biased region" description="Low complexity" evidence="1">
    <location>
        <begin position="93"/>
        <end position="102"/>
    </location>
</feature>
<gene>
    <name evidence="2" type="ORF">DFH08DRAFT_953472</name>
</gene>
<dbReference type="AlphaFoldDB" id="A0AAD7EXZ2"/>
<comment type="caution">
    <text evidence="2">The sequence shown here is derived from an EMBL/GenBank/DDBJ whole genome shotgun (WGS) entry which is preliminary data.</text>
</comment>
<dbReference type="EMBL" id="JARIHO010000007">
    <property type="protein sequence ID" value="KAJ7358298.1"/>
    <property type="molecule type" value="Genomic_DNA"/>
</dbReference>
<proteinExistence type="predicted"/>
<evidence type="ECO:0000313" key="2">
    <source>
        <dbReference type="EMBL" id="KAJ7358298.1"/>
    </source>
</evidence>
<evidence type="ECO:0000256" key="1">
    <source>
        <dbReference type="SAM" id="MobiDB-lite"/>
    </source>
</evidence>
<evidence type="ECO:0000313" key="3">
    <source>
        <dbReference type="Proteomes" id="UP001218218"/>
    </source>
</evidence>
<sequence length="494" mass="54574">MDDLGTPIICAHYDLEDALLRENAARMAHEDDGSLSDDDDDPELEDVPPLSAAHSTSPSMNKQPTPPSTMPLRGLTKKKADSRRKQRDKRKTATLASLSSTTPPAPTPQVLEKAAQAEPIRINFAADGFRATKPRWTGLIQPMVHPLLAHAHDPEFLKTHLQYTDWDGKKTQVIVDRCGRIIGVLIAPPLPGEEWESVDQAATTAMREARDKMTFPVSAYHHRRSYGDGFPTGSQGFAFGGGRENLGNIKASSARNAAAMEELLEDPNIVRMATYPIPPFQAFCYPIFADYHTTKQVLVRKNPGLRRTFARSPFAAVTVNLGPVSVSPPHTDAANKADGMCLIGALRSFDANKGGHLVCWDYNLIIRFPPGCSILIPSAVVTHSNTPIQDGEERFSIIQYTAGGLFRWVANGFQSDRSWLASASAEDLARREEERKARCADTLKKFPLWKDVKVRNFSGRGRMEVWDSGDVADFSDLTDCESEGERPAKRKHQT</sequence>
<keyword evidence="3" id="KW-1185">Reference proteome</keyword>
<dbReference type="Proteomes" id="UP001218218">
    <property type="component" value="Unassembled WGS sequence"/>
</dbReference>
<feature type="compositionally biased region" description="Basic residues" evidence="1">
    <location>
        <begin position="75"/>
        <end position="92"/>
    </location>
</feature>
<protein>
    <submittedName>
        <fullName evidence="2">Uncharacterized protein</fullName>
    </submittedName>
</protein>
<name>A0AAD7EXZ2_9AGAR</name>
<feature type="compositionally biased region" description="Acidic residues" evidence="1">
    <location>
        <begin position="33"/>
        <end position="46"/>
    </location>
</feature>
<dbReference type="Gene3D" id="3.60.130.30">
    <property type="match status" value="1"/>
</dbReference>
<feature type="region of interest" description="Disordered" evidence="1">
    <location>
        <begin position="473"/>
        <end position="494"/>
    </location>
</feature>
<reference evidence="2" key="1">
    <citation type="submission" date="2023-03" db="EMBL/GenBank/DDBJ databases">
        <title>Massive genome expansion in bonnet fungi (Mycena s.s.) driven by repeated elements and novel gene families across ecological guilds.</title>
        <authorList>
            <consortium name="Lawrence Berkeley National Laboratory"/>
            <person name="Harder C.B."/>
            <person name="Miyauchi S."/>
            <person name="Viragh M."/>
            <person name="Kuo A."/>
            <person name="Thoen E."/>
            <person name="Andreopoulos B."/>
            <person name="Lu D."/>
            <person name="Skrede I."/>
            <person name="Drula E."/>
            <person name="Henrissat B."/>
            <person name="Morin E."/>
            <person name="Kohler A."/>
            <person name="Barry K."/>
            <person name="LaButti K."/>
            <person name="Morin E."/>
            <person name="Salamov A."/>
            <person name="Lipzen A."/>
            <person name="Mereny Z."/>
            <person name="Hegedus B."/>
            <person name="Baldrian P."/>
            <person name="Stursova M."/>
            <person name="Weitz H."/>
            <person name="Taylor A."/>
            <person name="Grigoriev I.V."/>
            <person name="Nagy L.G."/>
            <person name="Martin F."/>
            <person name="Kauserud H."/>
        </authorList>
    </citation>
    <scope>NUCLEOTIDE SEQUENCE</scope>
    <source>
        <strain evidence="2">CBHHK002</strain>
    </source>
</reference>
<feature type="compositionally biased region" description="Polar residues" evidence="1">
    <location>
        <begin position="53"/>
        <end position="63"/>
    </location>
</feature>
<accession>A0AAD7EXZ2</accession>
<organism evidence="2 3">
    <name type="scientific">Mycena albidolilacea</name>
    <dbReference type="NCBI Taxonomy" id="1033008"/>
    <lineage>
        <taxon>Eukaryota</taxon>
        <taxon>Fungi</taxon>
        <taxon>Dikarya</taxon>
        <taxon>Basidiomycota</taxon>
        <taxon>Agaricomycotina</taxon>
        <taxon>Agaricomycetes</taxon>
        <taxon>Agaricomycetidae</taxon>
        <taxon>Agaricales</taxon>
        <taxon>Marasmiineae</taxon>
        <taxon>Mycenaceae</taxon>
        <taxon>Mycena</taxon>
    </lineage>
</organism>
<feature type="region of interest" description="Disordered" evidence="1">
    <location>
        <begin position="26"/>
        <end position="109"/>
    </location>
</feature>